<sequence>MRQITVLLVVRVVLIKNGTAQSLTKDRNVSFPELASKYGYTAQLYDAFTEDGYILRLFRIPGPRKVPILLMHGILDSANSWIIRGNMSLAITLANQGYDVWLGNCRGNRYSRRHIYLDPNVDDDFWDFSFHEYGFYDLAAIIDTVLYITGADRLDAIGHSQGTTMFYVLGSTRPEYNQKVNVLVSLAPVCYLQNVPPPLKTIIQYSPIIYNLATSLRVQEVFKENPVMKKTLKALCMNPLIGYSICIMDTVFPITGYDEEELETSVVPVLFDNFPTATSVKNLYHFAQVSYRRQFARFDYGPDRNLDMYGYPIPPKYELENVKMRVALFVGENDFVSTVEDVAILKQYLPNVVQHLVIPRRKMNHVDFVWGLHMNEYLYPYIFDVLKTYESESVLSISSSSNAIWTDRPKI</sequence>
<organism evidence="11 12">
    <name type="scientific">Parnassius mnemosyne</name>
    <name type="common">clouded apollo</name>
    <dbReference type="NCBI Taxonomy" id="213953"/>
    <lineage>
        <taxon>Eukaryota</taxon>
        <taxon>Metazoa</taxon>
        <taxon>Ecdysozoa</taxon>
        <taxon>Arthropoda</taxon>
        <taxon>Hexapoda</taxon>
        <taxon>Insecta</taxon>
        <taxon>Pterygota</taxon>
        <taxon>Neoptera</taxon>
        <taxon>Endopterygota</taxon>
        <taxon>Lepidoptera</taxon>
        <taxon>Glossata</taxon>
        <taxon>Ditrysia</taxon>
        <taxon>Papilionoidea</taxon>
        <taxon>Papilionidae</taxon>
        <taxon>Parnassiinae</taxon>
        <taxon>Parnassini</taxon>
        <taxon>Parnassius</taxon>
        <taxon>Driopa</taxon>
    </lineage>
</organism>
<keyword evidence="4 7" id="KW-0442">Lipid degradation</keyword>
<comment type="caution">
    <text evidence="11">The sequence shown here is derived from an EMBL/GenBank/DDBJ whole genome shotgun (WGS) entry which is preliminary data.</text>
</comment>
<keyword evidence="5" id="KW-0443">Lipid metabolism</keyword>
<evidence type="ECO:0000256" key="7">
    <source>
        <dbReference type="PIRNR" id="PIRNR000862"/>
    </source>
</evidence>
<gene>
    <name evidence="11" type="ORF">PARMNEM_LOCUS1758</name>
</gene>
<keyword evidence="3 7" id="KW-0378">Hydrolase</keyword>
<evidence type="ECO:0000313" key="11">
    <source>
        <dbReference type="EMBL" id="CAK1579877.1"/>
    </source>
</evidence>
<reference evidence="11 12" key="1">
    <citation type="submission" date="2023-11" db="EMBL/GenBank/DDBJ databases">
        <authorList>
            <person name="Hedman E."/>
            <person name="Englund M."/>
            <person name="Stromberg M."/>
            <person name="Nyberg Akerstrom W."/>
            <person name="Nylinder S."/>
            <person name="Jareborg N."/>
            <person name="Kallberg Y."/>
            <person name="Kronander E."/>
        </authorList>
    </citation>
    <scope>NUCLEOTIDE SEQUENCE [LARGE SCALE GENOMIC DNA]</scope>
</reference>
<evidence type="ECO:0000259" key="10">
    <source>
        <dbReference type="Pfam" id="PF00561"/>
    </source>
</evidence>
<dbReference type="AlphaFoldDB" id="A0AAV1KD86"/>
<dbReference type="InterPro" id="IPR025483">
    <property type="entry name" value="Lipase_euk"/>
</dbReference>
<evidence type="ECO:0000313" key="12">
    <source>
        <dbReference type="Proteomes" id="UP001314205"/>
    </source>
</evidence>
<dbReference type="InterPro" id="IPR000073">
    <property type="entry name" value="AB_hydrolase_1"/>
</dbReference>
<dbReference type="Pfam" id="PF00561">
    <property type="entry name" value="Abhydrolase_1"/>
    <property type="match status" value="1"/>
</dbReference>
<dbReference type="GO" id="GO:0016788">
    <property type="term" value="F:hydrolase activity, acting on ester bonds"/>
    <property type="evidence" value="ECO:0007669"/>
    <property type="project" value="InterPro"/>
</dbReference>
<evidence type="ECO:0000256" key="9">
    <source>
        <dbReference type="SAM" id="SignalP"/>
    </source>
</evidence>
<keyword evidence="2 9" id="KW-0732">Signal</keyword>
<dbReference type="PIRSF" id="PIRSF000862">
    <property type="entry name" value="Steryl_ester_lip"/>
    <property type="match status" value="1"/>
</dbReference>
<feature type="active site" description="Charge relay system" evidence="8">
    <location>
        <position position="365"/>
    </location>
</feature>
<keyword evidence="6" id="KW-0325">Glycoprotein</keyword>
<evidence type="ECO:0000256" key="8">
    <source>
        <dbReference type="PIRSR" id="PIRSR000862-1"/>
    </source>
</evidence>
<evidence type="ECO:0000256" key="4">
    <source>
        <dbReference type="ARBA" id="ARBA00022963"/>
    </source>
</evidence>
<evidence type="ECO:0000256" key="2">
    <source>
        <dbReference type="ARBA" id="ARBA00022729"/>
    </source>
</evidence>
<evidence type="ECO:0000256" key="1">
    <source>
        <dbReference type="ARBA" id="ARBA00010701"/>
    </source>
</evidence>
<dbReference type="FunFam" id="3.40.50.1820:FF:000057">
    <property type="entry name" value="Lipase"/>
    <property type="match status" value="1"/>
</dbReference>
<proteinExistence type="inferred from homology"/>
<feature type="domain" description="AB hydrolase-1" evidence="10">
    <location>
        <begin position="67"/>
        <end position="201"/>
    </location>
</feature>
<feature type="chain" id="PRO_5043819073" description="Lipase" evidence="9">
    <location>
        <begin position="21"/>
        <end position="411"/>
    </location>
</feature>
<feature type="active site" description="Charge relay system" evidence="8">
    <location>
        <position position="334"/>
    </location>
</feature>
<evidence type="ECO:0000256" key="6">
    <source>
        <dbReference type="ARBA" id="ARBA00023180"/>
    </source>
</evidence>
<dbReference type="GO" id="GO:0016042">
    <property type="term" value="P:lipid catabolic process"/>
    <property type="evidence" value="ECO:0007669"/>
    <property type="project" value="UniProtKB-KW"/>
</dbReference>
<dbReference type="InterPro" id="IPR029058">
    <property type="entry name" value="AB_hydrolase_fold"/>
</dbReference>
<name>A0AAV1KD86_9NEOP</name>
<protein>
    <recommendedName>
        <fullName evidence="7">Lipase</fullName>
    </recommendedName>
</protein>
<evidence type="ECO:0000256" key="5">
    <source>
        <dbReference type="ARBA" id="ARBA00023098"/>
    </source>
</evidence>
<evidence type="ECO:0000256" key="3">
    <source>
        <dbReference type="ARBA" id="ARBA00022801"/>
    </source>
</evidence>
<accession>A0AAV1KD86</accession>
<dbReference type="EMBL" id="CAVLGL010000013">
    <property type="protein sequence ID" value="CAK1579877.1"/>
    <property type="molecule type" value="Genomic_DNA"/>
</dbReference>
<dbReference type="Gene3D" id="3.40.50.1820">
    <property type="entry name" value="alpha/beta hydrolase"/>
    <property type="match status" value="1"/>
</dbReference>
<dbReference type="SUPFAM" id="SSF53474">
    <property type="entry name" value="alpha/beta-Hydrolases"/>
    <property type="match status" value="1"/>
</dbReference>
<feature type="signal peptide" evidence="9">
    <location>
        <begin position="1"/>
        <end position="20"/>
    </location>
</feature>
<feature type="active site" description="Nucleophile" evidence="8">
    <location>
        <position position="160"/>
    </location>
</feature>
<comment type="similarity">
    <text evidence="1 7">Belongs to the AB hydrolase superfamily. Lipase family.</text>
</comment>
<dbReference type="PANTHER" id="PTHR11005">
    <property type="entry name" value="LYSOSOMAL ACID LIPASE-RELATED"/>
    <property type="match status" value="1"/>
</dbReference>
<keyword evidence="12" id="KW-1185">Reference proteome</keyword>
<dbReference type="Proteomes" id="UP001314205">
    <property type="component" value="Unassembled WGS sequence"/>
</dbReference>